<evidence type="ECO:0000256" key="9">
    <source>
        <dbReference type="ARBA" id="ARBA00040679"/>
    </source>
</evidence>
<dbReference type="OrthoDB" id="9785911at2"/>
<dbReference type="InterPro" id="IPR038740">
    <property type="entry name" value="BioF2-like_GNAT_dom"/>
</dbReference>
<evidence type="ECO:0000313" key="14">
    <source>
        <dbReference type="Proteomes" id="UP000053797"/>
    </source>
</evidence>
<dbReference type="GO" id="GO:0016755">
    <property type="term" value="F:aminoacyltransferase activity"/>
    <property type="evidence" value="ECO:0007669"/>
    <property type="project" value="InterPro"/>
</dbReference>
<keyword evidence="6" id="KW-0012">Acyltransferase</keyword>
<organism evidence="13 14">
    <name type="scientific">Exiguobacterium indicum</name>
    <dbReference type="NCBI Taxonomy" id="296995"/>
    <lineage>
        <taxon>Bacteria</taxon>
        <taxon>Bacillati</taxon>
        <taxon>Bacillota</taxon>
        <taxon>Bacilli</taxon>
        <taxon>Bacillales</taxon>
        <taxon>Bacillales Family XII. Incertae Sedis</taxon>
        <taxon>Exiguobacterium</taxon>
    </lineage>
</organism>
<comment type="subcellular location">
    <subcellularLocation>
        <location evidence="1">Cytoplasm</location>
    </subcellularLocation>
</comment>
<comment type="similarity">
    <text evidence="2">Belongs to the FemABX family.</text>
</comment>
<dbReference type="Pfam" id="PF13480">
    <property type="entry name" value="Acetyltransf_6"/>
    <property type="match status" value="1"/>
</dbReference>
<evidence type="ECO:0000259" key="12">
    <source>
        <dbReference type="PROSITE" id="PS51186"/>
    </source>
</evidence>
<dbReference type="GO" id="GO:0071555">
    <property type="term" value="P:cell wall organization"/>
    <property type="evidence" value="ECO:0007669"/>
    <property type="project" value="UniProtKB-KW"/>
</dbReference>
<dbReference type="RefSeq" id="WP_058264605.1">
    <property type="nucleotide sequence ID" value="NZ_FMYN01000001.1"/>
</dbReference>
<dbReference type="InterPro" id="IPR003447">
    <property type="entry name" value="FEMABX"/>
</dbReference>
<dbReference type="PANTHER" id="PTHR36174">
    <property type="entry name" value="LIPID II:GLYCINE GLYCYLTRANSFERASE"/>
    <property type="match status" value="1"/>
</dbReference>
<proteinExistence type="inferred from homology"/>
<evidence type="ECO:0000256" key="5">
    <source>
        <dbReference type="ARBA" id="ARBA00022984"/>
    </source>
</evidence>
<evidence type="ECO:0000256" key="4">
    <source>
        <dbReference type="ARBA" id="ARBA00022960"/>
    </source>
</evidence>
<dbReference type="EMBL" id="LNQL01000001">
    <property type="protein sequence ID" value="KSU49996.1"/>
    <property type="molecule type" value="Genomic_DNA"/>
</dbReference>
<dbReference type="Proteomes" id="UP000053797">
    <property type="component" value="Unassembled WGS sequence"/>
</dbReference>
<dbReference type="InterPro" id="IPR000182">
    <property type="entry name" value="GNAT_dom"/>
</dbReference>
<comment type="caution">
    <text evidence="13">The sequence shown here is derived from an EMBL/GenBank/DDBJ whole genome shotgun (WGS) entry which is preliminary data.</text>
</comment>
<dbReference type="SUPFAM" id="SSF55729">
    <property type="entry name" value="Acyl-CoA N-acyltransferases (Nat)"/>
    <property type="match status" value="1"/>
</dbReference>
<accession>A0A0V8GIA5</accession>
<feature type="domain" description="N-acetyltransferase" evidence="12">
    <location>
        <begin position="171"/>
        <end position="325"/>
    </location>
</feature>
<evidence type="ECO:0000256" key="6">
    <source>
        <dbReference type="ARBA" id="ARBA00023315"/>
    </source>
</evidence>
<evidence type="ECO:0000256" key="11">
    <source>
        <dbReference type="ARBA" id="ARBA00048654"/>
    </source>
</evidence>
<dbReference type="EC" id="2.3.2.16" evidence="8"/>
<dbReference type="AlphaFoldDB" id="A0A0V8GIA5"/>
<dbReference type="PROSITE" id="PS51191">
    <property type="entry name" value="FEMABX"/>
    <property type="match status" value="1"/>
</dbReference>
<reference evidence="13 14" key="1">
    <citation type="journal article" date="2015" name="Int. J. Syst. Evol. Microbiol.">
        <title>Exiguobacterium enclense sp. nov., isolated from sediment.</title>
        <authorList>
            <person name="Dastager S.G."/>
            <person name="Mawlankar R."/>
            <person name="Sonalkar V.V."/>
            <person name="Thorat M.N."/>
            <person name="Mual P."/>
            <person name="Verma A."/>
            <person name="Krishnamurthi S."/>
            <person name="Tang S.K."/>
            <person name="Li W.J."/>
        </authorList>
    </citation>
    <scope>NUCLEOTIDE SEQUENCE [LARGE SCALE GENOMIC DNA]</scope>
    <source>
        <strain evidence="13 14">NIO-1109</strain>
    </source>
</reference>
<evidence type="ECO:0000256" key="2">
    <source>
        <dbReference type="ARBA" id="ARBA00009943"/>
    </source>
</evidence>
<evidence type="ECO:0000256" key="1">
    <source>
        <dbReference type="ARBA" id="ARBA00004496"/>
    </source>
</evidence>
<keyword evidence="4" id="KW-0133">Cell shape</keyword>
<evidence type="ECO:0000256" key="8">
    <source>
        <dbReference type="ARBA" id="ARBA00039074"/>
    </source>
</evidence>
<name>A0A0V8GIA5_9BACL</name>
<dbReference type="PROSITE" id="PS51186">
    <property type="entry name" value="GNAT"/>
    <property type="match status" value="1"/>
</dbReference>
<dbReference type="GO" id="GO:0005737">
    <property type="term" value="C:cytoplasm"/>
    <property type="evidence" value="ECO:0007669"/>
    <property type="project" value="UniProtKB-SubCell"/>
</dbReference>
<dbReference type="GO" id="GO:0008360">
    <property type="term" value="P:regulation of cell shape"/>
    <property type="evidence" value="ECO:0007669"/>
    <property type="project" value="UniProtKB-KW"/>
</dbReference>
<keyword evidence="5" id="KW-0573">Peptidoglycan synthesis</keyword>
<sequence length="357" mass="41723">MMSLSDERLIRDPREWDALVATYQLDCYYEHAYFELAKGPDEIPELFYYPTEFGTLIYPYLRRPIPGTRFEDITTPYGYGGPYFMGIWSLDQIREARARFEQYCRETGIVTETVRFHPLLHNQELGQHWCHQTDILQPTVTLELTDPFETIEGGFSQMTRRNIRKARREGVTIRLGRPEEYYDFARLYQMTMDKHQADARYYFDQTYFDHFAEGRIKNVLLLAEQAGRIIAGCIVLTGRQFAHYHLGASDPAYLSLRPNHLLFAEMIRWAKQAGLQALHLGGGTTRSDADSLLAYKRSFGEANRTFFGLGTSILDPTIYDRLARQIKQQHPEIETGQWFPIYRTPLRQLSPRREETS</sequence>
<keyword evidence="3" id="KW-0808">Transferase</keyword>
<comment type="catalytic activity">
    <reaction evidence="11">
        <text>beta-D-GlcNAc-(1-&gt;4)-Mur2Ac(oyl-L-Ala-D-isoglutaminyl-L-Lys-D-Ala-D-Ala)-di-trans,octa-cis-undecaprenyl diphosphate + glycyl-tRNA(Gly) = beta-D-GlcNAc-(1-&gt;4)-Mur2Ac(oyl-L-Ala-D-isoglutaminyl-L-Lys-(N(6)-Gly)-D-Ala-D-Ala)-di-trans,octa-cis-undecaprenyl diphosphate + tRNA(Gly) + H(+)</text>
        <dbReference type="Rhea" id="RHEA:30435"/>
        <dbReference type="Rhea" id="RHEA-COMP:9664"/>
        <dbReference type="Rhea" id="RHEA-COMP:9683"/>
        <dbReference type="ChEBI" id="CHEBI:15378"/>
        <dbReference type="ChEBI" id="CHEBI:62233"/>
        <dbReference type="ChEBI" id="CHEBI:62234"/>
        <dbReference type="ChEBI" id="CHEBI:78442"/>
        <dbReference type="ChEBI" id="CHEBI:78522"/>
        <dbReference type="EC" id="2.3.2.16"/>
    </reaction>
</comment>
<dbReference type="GO" id="GO:0016747">
    <property type="term" value="F:acyltransferase activity, transferring groups other than amino-acyl groups"/>
    <property type="evidence" value="ECO:0007669"/>
    <property type="project" value="InterPro"/>
</dbReference>
<evidence type="ECO:0000256" key="3">
    <source>
        <dbReference type="ARBA" id="ARBA00022679"/>
    </source>
</evidence>
<dbReference type="Gene3D" id="3.40.630.30">
    <property type="match status" value="1"/>
</dbReference>
<gene>
    <name evidence="13" type="ORF">AS033_01095</name>
</gene>
<evidence type="ECO:0000256" key="10">
    <source>
        <dbReference type="ARBA" id="ARBA00042933"/>
    </source>
</evidence>
<dbReference type="InterPro" id="IPR016181">
    <property type="entry name" value="Acyl_CoA_acyltransferase"/>
</dbReference>
<protein>
    <recommendedName>
        <fullName evidence="9">Lipid II:glycine glycyltransferase</fullName>
        <ecNumber evidence="8">2.3.2.16</ecNumber>
    </recommendedName>
    <alternativeName>
        <fullName evidence="10">Factor essential for expression of methicillin resistance X</fullName>
    </alternativeName>
</protein>
<keyword evidence="7" id="KW-0961">Cell wall biogenesis/degradation</keyword>
<dbReference type="PANTHER" id="PTHR36174:SF1">
    <property type="entry name" value="LIPID II:GLYCINE GLYCYLTRANSFERASE"/>
    <property type="match status" value="1"/>
</dbReference>
<evidence type="ECO:0000256" key="7">
    <source>
        <dbReference type="ARBA" id="ARBA00023316"/>
    </source>
</evidence>
<dbReference type="InterPro" id="IPR050644">
    <property type="entry name" value="PG_Glycine_Bridge_Synth"/>
</dbReference>
<dbReference type="GO" id="GO:0009252">
    <property type="term" value="P:peptidoglycan biosynthetic process"/>
    <property type="evidence" value="ECO:0007669"/>
    <property type="project" value="UniProtKB-KW"/>
</dbReference>
<evidence type="ECO:0000313" key="13">
    <source>
        <dbReference type="EMBL" id="KSU49996.1"/>
    </source>
</evidence>